<evidence type="ECO:0000313" key="2">
    <source>
        <dbReference type="Proteomes" id="UP001651690"/>
    </source>
</evidence>
<dbReference type="RefSeq" id="WP_255064628.1">
    <property type="nucleotide sequence ID" value="NZ_JANDBD010000017.1"/>
</dbReference>
<protein>
    <submittedName>
        <fullName evidence="1">HAD family hydrolase</fullName>
    </submittedName>
</protein>
<sequence length="250" mass="27561">MPTVTDPSKRPVSGVKTADESSVLCGWNIRTGDRQNGMRADEGCKALVLDWNGTVVNDTARATAATNHVLTQHGLPPLTTKQFRQRFSLPLREFFARLGVTTDRMNDAIEQWNAALIGDGPQPQPGAWDLLEWCHQRRVPVIVLSGAHTDVIAHDAKYLNLTRWLSMVIAPSHDKASDLRRLSDDLGAEIVFVGDTDYDMDAARAAGVRGIAFSGGYHHPRRLQATQPDRMVDDLRLVIRELAVGSAFTV</sequence>
<evidence type="ECO:0000313" key="1">
    <source>
        <dbReference type="EMBL" id="MCP9276564.1"/>
    </source>
</evidence>
<dbReference type="Gene3D" id="1.10.150.240">
    <property type="entry name" value="Putative phosphatase, domain 2"/>
    <property type="match status" value="1"/>
</dbReference>
<dbReference type="InterPro" id="IPR023198">
    <property type="entry name" value="PGP-like_dom2"/>
</dbReference>
<gene>
    <name evidence="1" type="ORF">NM203_30700</name>
</gene>
<reference evidence="1 2" key="1">
    <citation type="submission" date="2022-06" db="EMBL/GenBank/DDBJ databases">
        <title>Mycolicibacterium sp. CAU 1645 isolated from seawater.</title>
        <authorList>
            <person name="Kim W."/>
        </authorList>
    </citation>
    <scope>NUCLEOTIDE SEQUENCE [LARGE SCALE GENOMIC DNA]</scope>
    <source>
        <strain evidence="1 2">CAU 1645</strain>
    </source>
</reference>
<dbReference type="SUPFAM" id="SSF56784">
    <property type="entry name" value="HAD-like"/>
    <property type="match status" value="1"/>
</dbReference>
<dbReference type="PANTHER" id="PTHR43434:SF1">
    <property type="entry name" value="PHOSPHOGLYCOLATE PHOSPHATASE"/>
    <property type="match status" value="1"/>
</dbReference>
<dbReference type="Proteomes" id="UP001651690">
    <property type="component" value="Unassembled WGS sequence"/>
</dbReference>
<dbReference type="Pfam" id="PF13419">
    <property type="entry name" value="HAD_2"/>
    <property type="match status" value="1"/>
</dbReference>
<dbReference type="GO" id="GO:0016787">
    <property type="term" value="F:hydrolase activity"/>
    <property type="evidence" value="ECO:0007669"/>
    <property type="project" value="UniProtKB-KW"/>
</dbReference>
<dbReference type="SFLD" id="SFLDS00003">
    <property type="entry name" value="Haloacid_Dehalogenase"/>
    <property type="match status" value="1"/>
</dbReference>
<dbReference type="PANTHER" id="PTHR43434">
    <property type="entry name" value="PHOSPHOGLYCOLATE PHOSPHATASE"/>
    <property type="match status" value="1"/>
</dbReference>
<dbReference type="InterPro" id="IPR050155">
    <property type="entry name" value="HAD-like_hydrolase_sf"/>
</dbReference>
<comment type="caution">
    <text evidence="1">The sequence shown here is derived from an EMBL/GenBank/DDBJ whole genome shotgun (WGS) entry which is preliminary data.</text>
</comment>
<dbReference type="SFLD" id="SFLDG01129">
    <property type="entry name" value="C1.5:_HAD__Beta-PGM__Phosphata"/>
    <property type="match status" value="1"/>
</dbReference>
<accession>A0ABT1MBL3</accession>
<dbReference type="InterPro" id="IPR036412">
    <property type="entry name" value="HAD-like_sf"/>
</dbReference>
<organism evidence="1 2">
    <name type="scientific">Mycolicibacterium arenosum</name>
    <dbReference type="NCBI Taxonomy" id="2952157"/>
    <lineage>
        <taxon>Bacteria</taxon>
        <taxon>Bacillati</taxon>
        <taxon>Actinomycetota</taxon>
        <taxon>Actinomycetes</taxon>
        <taxon>Mycobacteriales</taxon>
        <taxon>Mycobacteriaceae</taxon>
        <taxon>Mycolicibacterium</taxon>
    </lineage>
</organism>
<dbReference type="InterPro" id="IPR041492">
    <property type="entry name" value="HAD_2"/>
</dbReference>
<dbReference type="EMBL" id="JANDBD010000017">
    <property type="protein sequence ID" value="MCP9276564.1"/>
    <property type="molecule type" value="Genomic_DNA"/>
</dbReference>
<proteinExistence type="predicted"/>
<dbReference type="Gene3D" id="3.40.50.1000">
    <property type="entry name" value="HAD superfamily/HAD-like"/>
    <property type="match status" value="1"/>
</dbReference>
<keyword evidence="2" id="KW-1185">Reference proteome</keyword>
<dbReference type="InterPro" id="IPR023214">
    <property type="entry name" value="HAD_sf"/>
</dbReference>
<keyword evidence="1" id="KW-0378">Hydrolase</keyword>
<name>A0ABT1MBL3_9MYCO</name>